<protein>
    <submittedName>
        <fullName evidence="2">CC-NBS-LRR protein</fullName>
    </submittedName>
</protein>
<reference evidence="2 3" key="1">
    <citation type="journal article" date="2013" name="Genome Biol.">
        <title>The genome sequence of the most widely cultivated cacao type and its use to identify candidate genes regulating pod color.</title>
        <authorList>
            <person name="Motamayor J.C."/>
            <person name="Mockaitis K."/>
            <person name="Schmutz J."/>
            <person name="Haiminen N."/>
            <person name="Iii D.L."/>
            <person name="Cornejo O."/>
            <person name="Findley S.D."/>
            <person name="Zheng P."/>
            <person name="Utro F."/>
            <person name="Royaert S."/>
            <person name="Saski C."/>
            <person name="Jenkins J."/>
            <person name="Podicheti R."/>
            <person name="Zhao M."/>
            <person name="Scheffler B.E."/>
            <person name="Stack J.C."/>
            <person name="Feltus F.A."/>
            <person name="Mustiga G.M."/>
            <person name="Amores F."/>
            <person name="Phillips W."/>
            <person name="Marelli J.P."/>
            <person name="May G.D."/>
            <person name="Shapiro H."/>
            <person name="Ma J."/>
            <person name="Bustamante C.D."/>
            <person name="Schnell R.J."/>
            <person name="Main D."/>
            <person name="Gilbert D."/>
            <person name="Parida L."/>
            <person name="Kuhn D.N."/>
        </authorList>
    </citation>
    <scope>NUCLEOTIDE SEQUENCE [LARGE SCALE GENOMIC DNA]</scope>
    <source>
        <strain evidence="3">cv. Matina 1-6</strain>
    </source>
</reference>
<dbReference type="eggNOG" id="KOG4658">
    <property type="taxonomic scope" value="Eukaryota"/>
</dbReference>
<dbReference type="InterPro" id="IPR032675">
    <property type="entry name" value="LRR_dom_sf"/>
</dbReference>
<dbReference type="AlphaFoldDB" id="S1RU51"/>
<dbReference type="InParanoid" id="S1RU51"/>
<proteinExistence type="predicted"/>
<dbReference type="Proteomes" id="UP000026915">
    <property type="component" value="Unassembled WGS sequence"/>
</dbReference>
<dbReference type="OMA" id="RIERCAN"/>
<evidence type="ECO:0000256" key="1">
    <source>
        <dbReference type="ARBA" id="ARBA00022821"/>
    </source>
</evidence>
<dbReference type="HOGENOM" id="CLU_928768_0_0_1"/>
<dbReference type="STRING" id="3641.S1RU51"/>
<dbReference type="PANTHER" id="PTHR36766:SF30">
    <property type="entry name" value="TIR-NBS TYPE DISEASE RESISTANCE PROTEIN-RELATED"/>
    <property type="match status" value="1"/>
</dbReference>
<dbReference type="EMBL" id="KE133383">
    <property type="protein sequence ID" value="EOY20503.1"/>
    <property type="molecule type" value="Genomic_DNA"/>
</dbReference>
<evidence type="ECO:0000313" key="3">
    <source>
        <dbReference type="Proteomes" id="UP000026915"/>
    </source>
</evidence>
<dbReference type="Gene3D" id="3.80.10.10">
    <property type="entry name" value="Ribonuclease Inhibitor"/>
    <property type="match status" value="2"/>
</dbReference>
<name>S1RU51_THECC</name>
<dbReference type="PANTHER" id="PTHR36766">
    <property type="entry name" value="PLANT BROAD-SPECTRUM MILDEW RESISTANCE PROTEIN RPW8"/>
    <property type="match status" value="1"/>
</dbReference>
<dbReference type="GO" id="GO:0035556">
    <property type="term" value="P:intracellular signal transduction"/>
    <property type="evidence" value="ECO:0000318"/>
    <property type="project" value="GO_Central"/>
</dbReference>
<sequence>KLDIKNCPKLVSLSTDNLPPTLRTLEIWSCENLECLLDDKENINFSSTSLLQSLFIWDCKALKSLSWSGKLPVQLKKLDIYECPELECLAREIGDNTCLESISLCSCRNITYLPQGLDKLSRLQEISLRECPNLVRLPEALPNLHHLQHLSIGGCPRVQNSIGERGFPTNLTSLWIIEPNISKAVMEWGLHRLTSLTYLNIDGSNCTDATSFPQEEIGMKLPPSLTILSIENFKNLRKLSSNGFQNLTSLQSLWIYHCPKLKSIPRKEMLPSLSQLYIGDCPVLKKRCKRDKGKQWSNIAHIPFVTIDGRFIYE</sequence>
<evidence type="ECO:0000313" key="2">
    <source>
        <dbReference type="EMBL" id="EOY20503.1"/>
    </source>
</evidence>
<organism evidence="2 3">
    <name type="scientific">Theobroma cacao</name>
    <name type="common">Cacao</name>
    <name type="synonym">Cocoa</name>
    <dbReference type="NCBI Taxonomy" id="3641"/>
    <lineage>
        <taxon>Eukaryota</taxon>
        <taxon>Viridiplantae</taxon>
        <taxon>Streptophyta</taxon>
        <taxon>Embryophyta</taxon>
        <taxon>Tracheophyta</taxon>
        <taxon>Spermatophyta</taxon>
        <taxon>Magnoliopsida</taxon>
        <taxon>eudicotyledons</taxon>
        <taxon>Gunneridae</taxon>
        <taxon>Pentapetalae</taxon>
        <taxon>rosids</taxon>
        <taxon>malvids</taxon>
        <taxon>Malvales</taxon>
        <taxon>Malvaceae</taxon>
        <taxon>Byttnerioideae</taxon>
        <taxon>Theobroma</taxon>
    </lineage>
</organism>
<keyword evidence="3" id="KW-1185">Reference proteome</keyword>
<accession>S1RU51</accession>
<dbReference type="GO" id="GO:0006952">
    <property type="term" value="P:defense response"/>
    <property type="evidence" value="ECO:0007669"/>
    <property type="project" value="UniProtKB-KW"/>
</dbReference>
<gene>
    <name evidence="2" type="ORF">TCM_046357</name>
</gene>
<feature type="non-terminal residue" evidence="2">
    <location>
        <position position="1"/>
    </location>
</feature>
<dbReference type="Gramene" id="EOY20503">
    <property type="protein sequence ID" value="EOY20503"/>
    <property type="gene ID" value="TCM_046357"/>
</dbReference>
<keyword evidence="1" id="KW-0611">Plant defense</keyword>
<dbReference type="SUPFAM" id="SSF52058">
    <property type="entry name" value="L domain-like"/>
    <property type="match status" value="1"/>
</dbReference>